<dbReference type="Pfam" id="PF03886">
    <property type="entry name" value="ABC_trans_aux"/>
    <property type="match status" value="1"/>
</dbReference>
<sequence>MFDSVSIKMPSYLQGPGIVYRLSETEIRVANRNVWADNLRELVKDKVEQYQMPHTTDAPMLEIEFERFNGSYTGNAELKGSWQLGEKHGEFDIEEPLAEDGYPALVTALSQGLTSLLADIQQQAN</sequence>
<proteinExistence type="predicted"/>
<dbReference type="Proteomes" id="UP000031671">
    <property type="component" value="Unassembled WGS sequence"/>
</dbReference>
<dbReference type="AlphaFoldDB" id="A0A0B8NR93"/>
<dbReference type="Gene3D" id="3.40.50.10610">
    <property type="entry name" value="ABC-type transport auxiliary lipoprotein component"/>
    <property type="match status" value="1"/>
</dbReference>
<name>A0A0B8NR93_9VIBR</name>
<feature type="domain" description="ABC-type transport auxiliary lipoprotein component" evidence="1">
    <location>
        <begin position="7"/>
        <end position="120"/>
    </location>
</feature>
<evidence type="ECO:0000259" key="1">
    <source>
        <dbReference type="Pfam" id="PF03886"/>
    </source>
</evidence>
<reference evidence="2 3" key="1">
    <citation type="submission" date="2015-01" db="EMBL/GenBank/DDBJ databases">
        <title>Vibrio sp. C1 JCM 19231 whole genome shotgun sequence.</title>
        <authorList>
            <person name="Sawabe T."/>
            <person name="Meirelles P."/>
            <person name="Feng G."/>
            <person name="Sayaka M."/>
            <person name="Hattori M."/>
            <person name="Ohkuma M."/>
        </authorList>
    </citation>
    <scope>NUCLEOTIDE SEQUENCE [LARGE SCALE GENOMIC DNA]</scope>
    <source>
        <strain evidence="3">JCM 19231</strain>
    </source>
</reference>
<evidence type="ECO:0000313" key="2">
    <source>
        <dbReference type="EMBL" id="GAM56411.1"/>
    </source>
</evidence>
<evidence type="ECO:0000313" key="3">
    <source>
        <dbReference type="Proteomes" id="UP000031671"/>
    </source>
</evidence>
<reference evidence="2 3" key="2">
    <citation type="submission" date="2015-01" db="EMBL/GenBank/DDBJ databases">
        <authorList>
            <consortium name="NBRP consortium"/>
            <person name="Sawabe T."/>
            <person name="Meirelles P."/>
            <person name="Feng G."/>
            <person name="Sayaka M."/>
            <person name="Hattori M."/>
            <person name="Ohkuma M."/>
        </authorList>
    </citation>
    <scope>NUCLEOTIDE SEQUENCE [LARGE SCALE GENOMIC DNA]</scope>
    <source>
        <strain evidence="3">JCM 19231</strain>
    </source>
</reference>
<protein>
    <submittedName>
        <fullName evidence="2">Putative lipoprotein</fullName>
    </submittedName>
</protein>
<keyword evidence="3" id="KW-1185">Reference proteome</keyword>
<organism evidence="2 3">
    <name type="scientific">Vibrio ishigakensis</name>
    <dbReference type="NCBI Taxonomy" id="1481914"/>
    <lineage>
        <taxon>Bacteria</taxon>
        <taxon>Pseudomonadati</taxon>
        <taxon>Pseudomonadota</taxon>
        <taxon>Gammaproteobacteria</taxon>
        <taxon>Vibrionales</taxon>
        <taxon>Vibrionaceae</taxon>
        <taxon>Vibrio</taxon>
    </lineage>
</organism>
<dbReference type="InterPro" id="IPR005586">
    <property type="entry name" value="ABC_trans_aux"/>
</dbReference>
<comment type="caution">
    <text evidence="2">The sequence shown here is derived from an EMBL/GenBank/DDBJ whole genome shotgun (WGS) entry which is preliminary data.</text>
</comment>
<gene>
    <name evidence="2" type="ORF">JCM19231_2557</name>
</gene>
<dbReference type="SUPFAM" id="SSF159594">
    <property type="entry name" value="XCC0632-like"/>
    <property type="match status" value="1"/>
</dbReference>
<accession>A0A0B8NR93</accession>
<dbReference type="EMBL" id="BBRZ01000029">
    <property type="protein sequence ID" value="GAM56411.1"/>
    <property type="molecule type" value="Genomic_DNA"/>
</dbReference>
<keyword evidence="2" id="KW-0449">Lipoprotein</keyword>